<organism evidence="1 2">
    <name type="scientific">Rubroshorea leprosula</name>
    <dbReference type="NCBI Taxonomy" id="152421"/>
    <lineage>
        <taxon>Eukaryota</taxon>
        <taxon>Viridiplantae</taxon>
        <taxon>Streptophyta</taxon>
        <taxon>Embryophyta</taxon>
        <taxon>Tracheophyta</taxon>
        <taxon>Spermatophyta</taxon>
        <taxon>Magnoliopsida</taxon>
        <taxon>eudicotyledons</taxon>
        <taxon>Gunneridae</taxon>
        <taxon>Pentapetalae</taxon>
        <taxon>rosids</taxon>
        <taxon>malvids</taxon>
        <taxon>Malvales</taxon>
        <taxon>Dipterocarpaceae</taxon>
        <taxon>Rubroshorea</taxon>
    </lineage>
</organism>
<name>A0AAV5JS01_9ROSI</name>
<accession>A0AAV5JS01</accession>
<keyword evidence="2" id="KW-1185">Reference proteome</keyword>
<sequence length="48" mass="5532">MYVIPRGPSTFPAECRRRQHACLRSFQQSPCWNFNPSPDPVQAIAFHS</sequence>
<proteinExistence type="predicted"/>
<evidence type="ECO:0000313" key="2">
    <source>
        <dbReference type="Proteomes" id="UP001054252"/>
    </source>
</evidence>
<dbReference type="AlphaFoldDB" id="A0AAV5JS01"/>
<comment type="caution">
    <text evidence="1">The sequence shown here is derived from an EMBL/GenBank/DDBJ whole genome shotgun (WGS) entry which is preliminary data.</text>
</comment>
<reference evidence="1 2" key="1">
    <citation type="journal article" date="2021" name="Commun. Biol.">
        <title>The genome of Shorea leprosula (Dipterocarpaceae) highlights the ecological relevance of drought in aseasonal tropical rainforests.</title>
        <authorList>
            <person name="Ng K.K.S."/>
            <person name="Kobayashi M.J."/>
            <person name="Fawcett J.A."/>
            <person name="Hatakeyama M."/>
            <person name="Paape T."/>
            <person name="Ng C.H."/>
            <person name="Ang C.C."/>
            <person name="Tnah L.H."/>
            <person name="Lee C.T."/>
            <person name="Nishiyama T."/>
            <person name="Sese J."/>
            <person name="O'Brien M.J."/>
            <person name="Copetti D."/>
            <person name="Mohd Noor M.I."/>
            <person name="Ong R.C."/>
            <person name="Putra M."/>
            <person name="Sireger I.Z."/>
            <person name="Indrioko S."/>
            <person name="Kosugi Y."/>
            <person name="Izuno A."/>
            <person name="Isagi Y."/>
            <person name="Lee S.L."/>
            <person name="Shimizu K.K."/>
        </authorList>
    </citation>
    <scope>NUCLEOTIDE SEQUENCE [LARGE SCALE GENOMIC DNA]</scope>
    <source>
        <strain evidence="1">214</strain>
    </source>
</reference>
<dbReference type="EMBL" id="BPVZ01000040">
    <property type="protein sequence ID" value="GKV14174.1"/>
    <property type="molecule type" value="Genomic_DNA"/>
</dbReference>
<gene>
    <name evidence="1" type="ORF">SLEP1_g25085</name>
</gene>
<dbReference type="Proteomes" id="UP001054252">
    <property type="component" value="Unassembled WGS sequence"/>
</dbReference>
<protein>
    <submittedName>
        <fullName evidence="1">Uncharacterized protein</fullName>
    </submittedName>
</protein>
<evidence type="ECO:0000313" key="1">
    <source>
        <dbReference type="EMBL" id="GKV14174.1"/>
    </source>
</evidence>